<dbReference type="GO" id="GO:0016020">
    <property type="term" value="C:membrane"/>
    <property type="evidence" value="ECO:0007669"/>
    <property type="project" value="InterPro"/>
</dbReference>
<dbReference type="GO" id="GO:0075509">
    <property type="term" value="P:endocytosis involved in viral entry into host cell"/>
    <property type="evidence" value="ECO:0007669"/>
    <property type="project" value="InterPro"/>
</dbReference>
<keyword evidence="2 15" id="KW-0812">Transmembrane</keyword>
<evidence type="ECO:0000256" key="8">
    <source>
        <dbReference type="ARBA" id="ARBA00022989"/>
    </source>
</evidence>
<dbReference type="InterPro" id="IPR044873">
    <property type="entry name" value="Spike_S2_CoV_HR1"/>
</dbReference>
<evidence type="ECO:0000256" key="3">
    <source>
        <dbReference type="ARBA" id="ARBA00022729"/>
    </source>
</evidence>
<evidence type="ECO:0000256" key="13">
    <source>
        <dbReference type="ARBA" id="ARBA00023296"/>
    </source>
</evidence>
<keyword evidence="9" id="KW-0843">Virulence</keyword>
<dbReference type="GO" id="GO:0046813">
    <property type="term" value="P:receptor-mediated virion attachment to host cell"/>
    <property type="evidence" value="ECO:0007669"/>
    <property type="project" value="InterPro"/>
</dbReference>
<evidence type="ECO:0000256" key="2">
    <source>
        <dbReference type="ARBA" id="ARBA00022692"/>
    </source>
</evidence>
<dbReference type="GO" id="GO:0039654">
    <property type="term" value="P:fusion of virus membrane with host endosome membrane"/>
    <property type="evidence" value="ECO:0007669"/>
    <property type="project" value="InterPro"/>
</dbReference>
<dbReference type="GO" id="GO:0019031">
    <property type="term" value="C:viral envelope"/>
    <property type="evidence" value="ECO:0007669"/>
    <property type="project" value="UniProtKB-KW"/>
</dbReference>
<evidence type="ECO:0000256" key="7">
    <source>
        <dbReference type="ARBA" id="ARBA00022879"/>
    </source>
</evidence>
<keyword evidence="11 15" id="KW-0472">Membrane</keyword>
<dbReference type="InterPro" id="IPR044874">
    <property type="entry name" value="Spike_S2_CoV_HR2"/>
</dbReference>
<dbReference type="EMBL" id="PP845476">
    <property type="protein sequence ID" value="XDG24487.1"/>
    <property type="molecule type" value="Genomic_RNA"/>
</dbReference>
<dbReference type="Pfam" id="PF01600">
    <property type="entry name" value="CoV_S1"/>
    <property type="match status" value="1"/>
</dbReference>
<evidence type="ECO:0000256" key="14">
    <source>
        <dbReference type="SAM" id="Coils"/>
    </source>
</evidence>
<feature type="domain" description="Coronavirus spike (S) glycoprotein S2 subunit heptad repeat 2 (HR2) region profile" evidence="17">
    <location>
        <begin position="1100"/>
        <end position="1196"/>
    </location>
</feature>
<dbReference type="InterPro" id="IPR002552">
    <property type="entry name" value="Spike_S2_CoV"/>
</dbReference>
<dbReference type="GO" id="GO:0019064">
    <property type="term" value="P:fusion of virus membrane with host plasma membrane"/>
    <property type="evidence" value="ECO:0007669"/>
    <property type="project" value="InterPro"/>
</dbReference>
<keyword evidence="8 15" id="KW-1133">Transmembrane helix</keyword>
<evidence type="ECO:0000256" key="5">
    <source>
        <dbReference type="ARBA" id="ARBA00022844"/>
    </source>
</evidence>
<proteinExistence type="predicted"/>
<keyword evidence="7" id="KW-0261">Viral envelope protein</keyword>
<reference evidence="18" key="1">
    <citation type="submission" date="2024-05" db="EMBL/GenBank/DDBJ databases">
        <title>Avian Migration-Mediated Cross-Species Transmission and Recombination Shaping the Diversity of Gammacoronaviruses and Deltacoronaviruses.</title>
        <authorList>
            <person name="Han Y."/>
            <person name="Xu P."/>
            <person name="Xu Y."/>
            <person name="Wang Y."/>
            <person name="Hu J."/>
            <person name="Ma M."/>
            <person name="Li Z."/>
            <person name="Bo S."/>
            <person name="Zhao C."/>
            <person name="Ji L."/>
            <person name="Yuan Y."/>
            <person name="Zhao W."/>
            <person name="Wang J."/>
            <person name="Jin Q."/>
            <person name="Wu Z."/>
            <person name="He G."/>
        </authorList>
    </citation>
    <scope>NUCLEOTIDE SEQUENCE</scope>
    <source>
        <strain evidence="18">AvNn-DeltaCoV/SH22-SH300</strain>
    </source>
</reference>
<feature type="coiled-coil region" evidence="14">
    <location>
        <begin position="1126"/>
        <end position="1174"/>
    </location>
</feature>
<dbReference type="PROSITE" id="PS51923">
    <property type="entry name" value="COV_S2_HR1"/>
    <property type="match status" value="1"/>
</dbReference>
<evidence type="ECO:0000256" key="9">
    <source>
        <dbReference type="ARBA" id="ARBA00023026"/>
    </source>
</evidence>
<keyword evidence="1" id="KW-0945">Host-virus interaction</keyword>
<dbReference type="GO" id="GO:0055036">
    <property type="term" value="C:virion membrane"/>
    <property type="evidence" value="ECO:0007669"/>
    <property type="project" value="UniProtKB-SubCell"/>
</dbReference>
<dbReference type="Pfam" id="PF01601">
    <property type="entry name" value="CoV_S2"/>
    <property type="match status" value="1"/>
</dbReference>
<dbReference type="InterPro" id="IPR002551">
    <property type="entry name" value="Spike_S1_CoV"/>
</dbReference>
<dbReference type="Gene3D" id="1.20.5.300">
    <property type="match status" value="2"/>
</dbReference>
<dbReference type="Pfam" id="PF19209">
    <property type="entry name" value="CoV_S1_C"/>
    <property type="match status" value="1"/>
</dbReference>
<dbReference type="InterPro" id="IPR043614">
    <property type="entry name" value="Spike_S2_CoV_C"/>
</dbReference>
<evidence type="ECO:0000256" key="12">
    <source>
        <dbReference type="ARBA" id="ARBA00023180"/>
    </source>
</evidence>
<name>A0AB39AFK9_9NIDO</name>
<protein>
    <submittedName>
        <fullName evidence="18">Spike glycoprotein</fullName>
    </submittedName>
</protein>
<dbReference type="SUPFAM" id="SSF111474">
    <property type="entry name" value="Coronavirus S2 glycoprotein"/>
    <property type="match status" value="2"/>
</dbReference>
<dbReference type="PROSITE" id="PS51924">
    <property type="entry name" value="COV_S2_HR2"/>
    <property type="match status" value="1"/>
</dbReference>
<keyword evidence="12" id="KW-0325">Glycoprotein</keyword>
<evidence type="ECO:0000259" key="16">
    <source>
        <dbReference type="PROSITE" id="PS51923"/>
    </source>
</evidence>
<keyword evidence="3" id="KW-0732">Signal</keyword>
<evidence type="ECO:0000256" key="11">
    <source>
        <dbReference type="ARBA" id="ARBA00023136"/>
    </source>
</evidence>
<dbReference type="Pfam" id="PF19214">
    <property type="entry name" value="CoV_S2_C"/>
    <property type="match status" value="1"/>
</dbReference>
<evidence type="ECO:0000256" key="10">
    <source>
        <dbReference type="ARBA" id="ARBA00023054"/>
    </source>
</evidence>
<feature type="domain" description="Coronavirus spike (S) glycoprotein S2 subunit heptad repeat 1 (HR1) region profile" evidence="16">
    <location>
        <begin position="823"/>
        <end position="942"/>
    </location>
</feature>
<organism evidence="18">
    <name type="scientific">Bird deltacoronavirus HKU19</name>
    <dbReference type="NCBI Taxonomy" id="3237952"/>
    <lineage>
        <taxon>Viruses</taxon>
        <taxon>Riboviria</taxon>
        <taxon>Orthornavirae</taxon>
        <taxon>Pisuviricota</taxon>
        <taxon>Pisoniviricetes</taxon>
        <taxon>Nidovirales</taxon>
        <taxon>Cornidovirineae</taxon>
        <taxon>Coronaviridae</taxon>
        <taxon>Orthocoronavirinae</taxon>
        <taxon>Deltacoronavirus</taxon>
    </lineage>
</organism>
<evidence type="ECO:0000256" key="4">
    <source>
        <dbReference type="ARBA" id="ARBA00022804"/>
    </source>
</evidence>
<feature type="transmembrane region" description="Helical" evidence="15">
    <location>
        <begin position="1185"/>
        <end position="1207"/>
    </location>
</feature>
<keyword evidence="13" id="KW-1160">Virus entry into host cell</keyword>
<evidence type="ECO:0000256" key="1">
    <source>
        <dbReference type="ARBA" id="ARBA00022581"/>
    </source>
</evidence>
<accession>A0AB39AFK9</accession>
<evidence type="ECO:0000259" key="17">
    <source>
        <dbReference type="PROSITE" id="PS51924"/>
    </source>
</evidence>
<evidence type="ECO:0000256" key="6">
    <source>
        <dbReference type="ARBA" id="ARBA00022870"/>
    </source>
</evidence>
<sequence length="1259" mass="139443">MHHVVLVLTLLTTVTSRPQSFADKVLNGLTFPHADTWFHRFDTEDLQPKSRQISTLNAVTPICPENGYITSTSYDVSKIYYLTNGDYPIDGVYKSLQPLYITCVPEFNNNANVNDSGSGYYGWEHFFDGSQKDQTNTIHCPCTGTSPGGAMENQRGNSSEFIRFHSNITTAVTNLLRIKAQDNQNYLFGCSTSPEAARAFNLSVYGTSLFTTASQAHYCYADLNGTVSYIGILPPKITEISVSIYGDIYVNGFLYLQLNNMLKFVQLAHNISAQSTYYSVFYANMTQVLLNISSATVNRLLYCDKDSYSTVACSVNQFEPPNGFYSTSAIADIPRKTTFVTMPMLANHSYYSVDLTIGGCNVGDYPSLFNRTGCYRTNATNINSQQITFVISTYTHAGGISWNHQQGSCPWALNRINNYNTASVLQLAPEPESTCCTSNIASWFHLGKWVSTNVKVCFNYQPGTTISIQPGPTGHSTDISVIYENECVDYNIYGKTGTGIIQLTNLTILAGRTYTSASGQLLAFKFLSNQTIYSVTPCDYSNQVAVYNRSVIAAILPQNKTIFGLTNIQETPNFYIANNAHQQQRFAMYMEPLNSQQPDCTPVLTYAQIGICADGQFVQVQPEKSQPMSTTPIVAVNITIPKTFNISVQTEYIQISTDNIVIDCQRYVCNGNPRCLMLLSQYQSACSTIEQALHQKAKLESLELSTMLAYSPNTLQLANVSNFQSNNMGFNLTNLLPQNNSPQKRSVIEDLLFSKVVTNGLGTVDVDYKKCTKGLSIADLPCAQYYNGIMVLPGVADSGLLAAYTASLTGGMVFGGLTSAAAIPFATAVQARLNYVALQTDVLQRNQQILANAFNQAMGNITLAFKDVKDAIATTADAIRVVAGALDKIQQVVNSQGQALSKLTGELQRNFQAISASIEDIYNRLNDIEADAQVDRLITGRLAALNAFLTQTLTQANEVKAARELALQKINECVKDQSKRYGFCGNGYHLFSIANAAPKGFIFFHTVLQPETTIEIQAIAGFCVNDRQTYNYYSSNMEGQAYIARDTTQTIFLHENGTYMITPRKQYQPRILAQADIVKISTCDVTYVNLTSIEFEQLIPEYADINSTVEGILNSTLPGKIPDLNIDHYNNTILNLTTEINDLQSKAENLSMIADQLEEYIKNINNTLVDLEWLNRVETYLKWPWYVWLAIALAFTGFVTILITIFLCTGCCGGCFGCCGGCFGLFSKKIDPMRQYMNRYETPTSKSDDAIPIIYKKNW</sequence>
<evidence type="ECO:0000256" key="15">
    <source>
        <dbReference type="SAM" id="Phobius"/>
    </source>
</evidence>
<keyword evidence="6" id="KW-1043">Host membrane</keyword>
<keyword evidence="4" id="KW-1161">Viral attachment to host cell</keyword>
<evidence type="ECO:0000313" key="18">
    <source>
        <dbReference type="EMBL" id="XDG24487.1"/>
    </source>
</evidence>
<dbReference type="InterPro" id="IPR043473">
    <property type="entry name" value="S2_sf_CoV"/>
</dbReference>
<keyword evidence="5" id="KW-0946">Virion</keyword>
<dbReference type="InterPro" id="IPR043607">
    <property type="entry name" value="CoV_S1_C"/>
</dbReference>
<keyword evidence="10 14" id="KW-0175">Coiled coil</keyword>
<dbReference type="GO" id="GO:0044173">
    <property type="term" value="C:host cell endoplasmic reticulum-Golgi intermediate compartment membrane"/>
    <property type="evidence" value="ECO:0007669"/>
    <property type="project" value="UniProtKB-SubCell"/>
</dbReference>